<feature type="transmembrane region" description="Helical" evidence="8">
    <location>
        <begin position="109"/>
        <end position="129"/>
    </location>
</feature>
<accession>A0AAE3HM58</accession>
<evidence type="ECO:0000313" key="9">
    <source>
        <dbReference type="EMBL" id="MCS3903691.1"/>
    </source>
</evidence>
<keyword evidence="10" id="KW-1185">Reference proteome</keyword>
<keyword evidence="7 8" id="KW-0472">Membrane</keyword>
<dbReference type="SUPFAM" id="SSF81345">
    <property type="entry name" value="ABC transporter involved in vitamin B12 uptake, BtuC"/>
    <property type="match status" value="1"/>
</dbReference>
<comment type="caution">
    <text evidence="9">The sequence shown here is derived from an EMBL/GenBank/DDBJ whole genome shotgun (WGS) entry which is preliminary data.</text>
</comment>
<dbReference type="PANTHER" id="PTHR30472:SF67">
    <property type="entry name" value="PERMEASE OF ABC TRANSPORTER-RELATED"/>
    <property type="match status" value="1"/>
</dbReference>
<dbReference type="GO" id="GO:0033214">
    <property type="term" value="P:siderophore-iron import into cell"/>
    <property type="evidence" value="ECO:0007669"/>
    <property type="project" value="TreeGrafter"/>
</dbReference>
<dbReference type="GO" id="GO:0022857">
    <property type="term" value="F:transmembrane transporter activity"/>
    <property type="evidence" value="ECO:0007669"/>
    <property type="project" value="InterPro"/>
</dbReference>
<keyword evidence="5 8" id="KW-0812">Transmembrane</keyword>
<protein>
    <submittedName>
        <fullName evidence="9">Iron complex transport system permease protein</fullName>
    </submittedName>
</protein>
<comment type="similarity">
    <text evidence="2">Belongs to the binding-protein-dependent transport system permease family. FecCD subfamily.</text>
</comment>
<keyword evidence="6 8" id="KW-1133">Transmembrane helix</keyword>
<dbReference type="FunFam" id="1.10.3470.10:FF:000001">
    <property type="entry name" value="Vitamin B12 ABC transporter permease BtuC"/>
    <property type="match status" value="1"/>
</dbReference>
<evidence type="ECO:0000256" key="7">
    <source>
        <dbReference type="ARBA" id="ARBA00023136"/>
    </source>
</evidence>
<dbReference type="Proteomes" id="UP001204445">
    <property type="component" value="Unassembled WGS sequence"/>
</dbReference>
<evidence type="ECO:0000256" key="6">
    <source>
        <dbReference type="ARBA" id="ARBA00022989"/>
    </source>
</evidence>
<dbReference type="Gene3D" id="1.10.3470.10">
    <property type="entry name" value="ABC transporter involved in vitamin B12 uptake, BtuC"/>
    <property type="match status" value="1"/>
</dbReference>
<evidence type="ECO:0000256" key="3">
    <source>
        <dbReference type="ARBA" id="ARBA00022448"/>
    </source>
</evidence>
<feature type="transmembrane region" description="Helical" evidence="8">
    <location>
        <begin position="214"/>
        <end position="233"/>
    </location>
</feature>
<dbReference type="RefSeq" id="WP_259055637.1">
    <property type="nucleotide sequence ID" value="NZ_JANUCT010000011.1"/>
</dbReference>
<feature type="transmembrane region" description="Helical" evidence="8">
    <location>
        <begin position="239"/>
        <end position="258"/>
    </location>
</feature>
<keyword evidence="4" id="KW-1003">Cell membrane</keyword>
<feature type="transmembrane region" description="Helical" evidence="8">
    <location>
        <begin position="183"/>
        <end position="202"/>
    </location>
</feature>
<feature type="transmembrane region" description="Helical" evidence="8">
    <location>
        <begin position="57"/>
        <end position="78"/>
    </location>
</feature>
<feature type="transmembrane region" description="Helical" evidence="8">
    <location>
        <begin position="141"/>
        <end position="163"/>
    </location>
</feature>
<reference evidence="9" key="1">
    <citation type="submission" date="2022-08" db="EMBL/GenBank/DDBJ databases">
        <title>Genomic Encyclopedia of Type Strains, Phase III (KMG-III): the genomes of soil and plant-associated and newly described type strains.</title>
        <authorList>
            <person name="Whitman W."/>
        </authorList>
    </citation>
    <scope>NUCLEOTIDE SEQUENCE</scope>
    <source>
        <strain evidence="9">HMT 1</strain>
    </source>
</reference>
<dbReference type="PANTHER" id="PTHR30472">
    <property type="entry name" value="FERRIC ENTEROBACTIN TRANSPORT SYSTEM PERMEASE PROTEIN"/>
    <property type="match status" value="1"/>
</dbReference>
<dbReference type="GO" id="GO:0005886">
    <property type="term" value="C:plasma membrane"/>
    <property type="evidence" value="ECO:0007669"/>
    <property type="project" value="UniProtKB-SubCell"/>
</dbReference>
<sequence length="325" mass="33973">MVSRRLLLLLVVTLGSLLYGLLTGSVEIAIAELLRILGGHGEPQLAQVIWDLRLPRLANGFVVGALLALAGVLMQVLLRNPLAEPYILGVSGGAAVGALLALMAGVAGYWVSGASLLGSLASMLLVFALAHAQGDWQPLRLLLTGVVVAAGWGALVSLLLTISPDQSLRGMLFWLMGDLGQAPFTWSPLLILLAGVVIALLLGRQLNLLQRGDMEAAALGVAVLRLRLILYLLGALLTATAVMLAGTIGFVGLVVPHLMRLYLGTDHRLLVPASVLAGGSLVVVADTLARSLLAPQQLPVGVLTAFIGVPLFLYLMQRQAGAQHS</sequence>
<evidence type="ECO:0000256" key="2">
    <source>
        <dbReference type="ARBA" id="ARBA00007935"/>
    </source>
</evidence>
<dbReference type="CDD" id="cd06550">
    <property type="entry name" value="TM_ABC_iron-siderophores_like"/>
    <property type="match status" value="1"/>
</dbReference>
<comment type="subcellular location">
    <subcellularLocation>
        <location evidence="1">Cell membrane</location>
        <topology evidence="1">Multi-pass membrane protein</topology>
    </subcellularLocation>
</comment>
<keyword evidence="3" id="KW-0813">Transport</keyword>
<organism evidence="9 10">
    <name type="scientific">Methylohalomonas lacus</name>
    <dbReference type="NCBI Taxonomy" id="398773"/>
    <lineage>
        <taxon>Bacteria</taxon>
        <taxon>Pseudomonadati</taxon>
        <taxon>Pseudomonadota</taxon>
        <taxon>Gammaproteobacteria</taxon>
        <taxon>Methylohalomonadales</taxon>
        <taxon>Methylohalomonadaceae</taxon>
        <taxon>Methylohalomonas</taxon>
    </lineage>
</organism>
<evidence type="ECO:0000313" key="10">
    <source>
        <dbReference type="Proteomes" id="UP001204445"/>
    </source>
</evidence>
<name>A0AAE3HM58_9GAMM</name>
<dbReference type="EMBL" id="JANUCT010000011">
    <property type="protein sequence ID" value="MCS3903691.1"/>
    <property type="molecule type" value="Genomic_DNA"/>
</dbReference>
<dbReference type="InterPro" id="IPR037294">
    <property type="entry name" value="ABC_BtuC-like"/>
</dbReference>
<dbReference type="AlphaFoldDB" id="A0AAE3HM58"/>
<evidence type="ECO:0000256" key="5">
    <source>
        <dbReference type="ARBA" id="ARBA00022692"/>
    </source>
</evidence>
<feature type="transmembrane region" description="Helical" evidence="8">
    <location>
        <begin position="270"/>
        <end position="292"/>
    </location>
</feature>
<evidence type="ECO:0000256" key="8">
    <source>
        <dbReference type="SAM" id="Phobius"/>
    </source>
</evidence>
<gene>
    <name evidence="9" type="ORF">J2T55_001722</name>
</gene>
<evidence type="ECO:0000256" key="4">
    <source>
        <dbReference type="ARBA" id="ARBA00022475"/>
    </source>
</evidence>
<feature type="transmembrane region" description="Helical" evidence="8">
    <location>
        <begin position="85"/>
        <end position="103"/>
    </location>
</feature>
<proteinExistence type="inferred from homology"/>
<dbReference type="Pfam" id="PF01032">
    <property type="entry name" value="FecCD"/>
    <property type="match status" value="1"/>
</dbReference>
<evidence type="ECO:0000256" key="1">
    <source>
        <dbReference type="ARBA" id="ARBA00004651"/>
    </source>
</evidence>
<feature type="transmembrane region" description="Helical" evidence="8">
    <location>
        <begin position="298"/>
        <end position="316"/>
    </location>
</feature>
<dbReference type="InterPro" id="IPR000522">
    <property type="entry name" value="ABC_transptr_permease_BtuC"/>
</dbReference>